<evidence type="ECO:0000256" key="1">
    <source>
        <dbReference type="SAM" id="MobiDB-lite"/>
    </source>
</evidence>
<feature type="chain" id="PRO_5021028696" description="DUF1254 domain-containing protein" evidence="2">
    <location>
        <begin position="22"/>
        <end position="238"/>
    </location>
</feature>
<feature type="compositionally biased region" description="Low complexity" evidence="1">
    <location>
        <begin position="200"/>
        <end position="212"/>
    </location>
</feature>
<protein>
    <recommendedName>
        <fullName evidence="5">DUF1254 domain-containing protein</fullName>
    </recommendedName>
</protein>
<gene>
    <name evidence="3" type="ORF">B1806_13985</name>
</gene>
<evidence type="ECO:0000313" key="3">
    <source>
        <dbReference type="EMBL" id="THD07860.1"/>
    </source>
</evidence>
<feature type="region of interest" description="Disordered" evidence="1">
    <location>
        <begin position="152"/>
        <end position="212"/>
    </location>
</feature>
<dbReference type="AlphaFoldDB" id="A0A4S3KH60"/>
<keyword evidence="4" id="KW-1185">Reference proteome</keyword>
<accession>A0A4S3KH60</accession>
<dbReference type="EMBL" id="MWQO01000054">
    <property type="protein sequence ID" value="THD07860.1"/>
    <property type="molecule type" value="Genomic_DNA"/>
</dbReference>
<dbReference type="RefSeq" id="WP_081128720.1">
    <property type="nucleotide sequence ID" value="NZ_JALNYQ010000006.1"/>
</dbReference>
<evidence type="ECO:0000313" key="4">
    <source>
        <dbReference type="Proteomes" id="UP000307749"/>
    </source>
</evidence>
<organism evidence="3 4">
    <name type="scientific">Metallibacterium scheffleri</name>
    <dbReference type="NCBI Taxonomy" id="993689"/>
    <lineage>
        <taxon>Bacteria</taxon>
        <taxon>Pseudomonadati</taxon>
        <taxon>Pseudomonadota</taxon>
        <taxon>Gammaproteobacteria</taxon>
        <taxon>Lysobacterales</taxon>
        <taxon>Rhodanobacteraceae</taxon>
        <taxon>Metallibacterium</taxon>
    </lineage>
</organism>
<evidence type="ECO:0000256" key="2">
    <source>
        <dbReference type="SAM" id="SignalP"/>
    </source>
</evidence>
<sequence length="238" mass="25953">MRLQASLAFVLIAMTAAVAQAAPAWSDRTPWAHWFSYRYDTRPKNVALLNDMPCSVLSHPDAWGGLYITNARAGAHGFFIDVPDCTAPAGSGWTIPIFYRSRRRLPDVQVTLGGLFATPFRVAPRPAATTTTRAFALNGKVAGAVAWQPPSPLAHWREHTPSRPDSRPRFDRPLAAMPRFGAAPTMRPSSMRAAPRRDPFAAATPATPQARSVAPPRACCAVARPRAQPARLHHGIHR</sequence>
<comment type="caution">
    <text evidence="3">The sequence shown here is derived from an EMBL/GenBank/DDBJ whole genome shotgun (WGS) entry which is preliminary data.</text>
</comment>
<dbReference type="STRING" id="993689.GCA_002077135_02810"/>
<evidence type="ECO:0008006" key="5">
    <source>
        <dbReference type="Google" id="ProtNLM"/>
    </source>
</evidence>
<reference evidence="3 4" key="1">
    <citation type="submission" date="2017-02" db="EMBL/GenBank/DDBJ databases">
        <title>Whole genome sequencing of Metallibacterium scheffleri DSM 24874 (T).</title>
        <authorList>
            <person name="Kumar S."/>
            <person name="Patil P."/>
            <person name="Patil P.B."/>
        </authorList>
    </citation>
    <scope>NUCLEOTIDE SEQUENCE [LARGE SCALE GENOMIC DNA]</scope>
    <source>
        <strain evidence="3 4">DSM 24874</strain>
    </source>
</reference>
<feature type="compositionally biased region" description="Basic and acidic residues" evidence="1">
    <location>
        <begin position="155"/>
        <end position="172"/>
    </location>
</feature>
<feature type="signal peptide" evidence="2">
    <location>
        <begin position="1"/>
        <end position="21"/>
    </location>
</feature>
<dbReference type="Proteomes" id="UP000307749">
    <property type="component" value="Unassembled WGS sequence"/>
</dbReference>
<name>A0A4S3KH60_9GAMM</name>
<keyword evidence="2" id="KW-0732">Signal</keyword>
<proteinExistence type="predicted"/>